<dbReference type="InterPro" id="IPR005651">
    <property type="entry name" value="Trm112-like"/>
</dbReference>
<dbReference type="SUPFAM" id="SSF158997">
    <property type="entry name" value="Trm112p-like"/>
    <property type="match status" value="1"/>
</dbReference>
<dbReference type="CDD" id="cd21089">
    <property type="entry name" value="Trm112-like"/>
    <property type="match status" value="1"/>
</dbReference>
<evidence type="ECO:0000313" key="5">
    <source>
        <dbReference type="WBParaSite" id="SVE_1722900.1"/>
    </source>
</evidence>
<dbReference type="Gene3D" id="2.20.25.10">
    <property type="match status" value="1"/>
</dbReference>
<name>A0A0K0FXQ3_STRVS</name>
<dbReference type="Proteomes" id="UP000035680">
    <property type="component" value="Unassembled WGS sequence"/>
</dbReference>
<dbReference type="PANTHER" id="PTHR12773:SF0">
    <property type="entry name" value="MULTIFUNCTIONAL METHYLTRANSFERASE SUBUNIT TRM112-LIKE PROTEIN"/>
    <property type="match status" value="1"/>
</dbReference>
<reference evidence="5" key="2">
    <citation type="submission" date="2015-08" db="UniProtKB">
        <authorList>
            <consortium name="WormBaseParasite"/>
        </authorList>
    </citation>
    <scope>IDENTIFICATION</scope>
</reference>
<evidence type="ECO:0000313" key="4">
    <source>
        <dbReference type="Proteomes" id="UP000035680"/>
    </source>
</evidence>
<dbReference type="PANTHER" id="PTHR12773">
    <property type="entry name" value="UPF0315 PROTEIN-RELATED"/>
    <property type="match status" value="1"/>
</dbReference>
<dbReference type="GO" id="GO:0030488">
    <property type="term" value="P:tRNA methylation"/>
    <property type="evidence" value="ECO:0007669"/>
    <property type="project" value="TreeGrafter"/>
</dbReference>
<dbReference type="InterPro" id="IPR039127">
    <property type="entry name" value="Trm112"/>
</dbReference>
<dbReference type="WBParaSite" id="SVE_1722900.1">
    <property type="protein sequence ID" value="SVE_1722900.1"/>
    <property type="gene ID" value="SVE_1722900"/>
</dbReference>
<dbReference type="Pfam" id="PF03966">
    <property type="entry name" value="Trm112p"/>
    <property type="match status" value="1"/>
</dbReference>
<protein>
    <recommendedName>
        <fullName evidence="2">Multifunctional methyltransferase subunit TRM112-like protein</fullName>
    </recommendedName>
    <alternativeName>
        <fullName evidence="3">tRNA methyltransferase 112 homolog</fullName>
    </alternativeName>
</protein>
<proteinExistence type="inferred from homology"/>
<evidence type="ECO:0000256" key="3">
    <source>
        <dbReference type="ARBA" id="ARBA00030516"/>
    </source>
</evidence>
<evidence type="ECO:0000256" key="2">
    <source>
        <dbReference type="ARBA" id="ARBA00019989"/>
    </source>
</evidence>
<sequence length="125" mass="14215">MKLLTHNFLSSRLLKGVQNGYPLKLEVSSVEKTPVTFDEENVKRIYCKIDYEALRQASEACGEGNILPVELPEDSHTNREFLEKLHTVLYELNVMEGKLVCPETGREFPIKMGIPNMTVNEDECA</sequence>
<dbReference type="GO" id="GO:0070476">
    <property type="term" value="P:rRNA (guanine-N7)-methylation"/>
    <property type="evidence" value="ECO:0007669"/>
    <property type="project" value="TreeGrafter"/>
</dbReference>
<comment type="similarity">
    <text evidence="1">Belongs to the TRM112 family.</text>
</comment>
<dbReference type="GO" id="GO:0046982">
    <property type="term" value="F:protein heterodimerization activity"/>
    <property type="evidence" value="ECO:0007669"/>
    <property type="project" value="InterPro"/>
</dbReference>
<keyword evidence="4" id="KW-1185">Reference proteome</keyword>
<dbReference type="AlphaFoldDB" id="A0A0K0FXQ3"/>
<reference evidence="4" key="1">
    <citation type="submission" date="2014-07" db="EMBL/GenBank/DDBJ databases">
        <authorList>
            <person name="Martin A.A"/>
            <person name="De Silva N."/>
        </authorList>
    </citation>
    <scope>NUCLEOTIDE SEQUENCE</scope>
</reference>
<dbReference type="STRING" id="75913.A0A0K0FXQ3"/>
<organism evidence="4 5">
    <name type="scientific">Strongyloides venezuelensis</name>
    <name type="common">Threadworm</name>
    <dbReference type="NCBI Taxonomy" id="75913"/>
    <lineage>
        <taxon>Eukaryota</taxon>
        <taxon>Metazoa</taxon>
        <taxon>Ecdysozoa</taxon>
        <taxon>Nematoda</taxon>
        <taxon>Chromadorea</taxon>
        <taxon>Rhabditida</taxon>
        <taxon>Tylenchina</taxon>
        <taxon>Panagrolaimomorpha</taxon>
        <taxon>Strongyloidoidea</taxon>
        <taxon>Strongyloididae</taxon>
        <taxon>Strongyloides</taxon>
    </lineage>
</organism>
<accession>A0A0K0FXQ3</accession>
<evidence type="ECO:0000256" key="1">
    <source>
        <dbReference type="ARBA" id="ARBA00007980"/>
    </source>
</evidence>